<dbReference type="RefSeq" id="WP_045584361.1">
    <property type="nucleotide sequence ID" value="NZ_CP012403.1"/>
</dbReference>
<dbReference type="Pfam" id="PF02585">
    <property type="entry name" value="PIG-L"/>
    <property type="match status" value="1"/>
</dbReference>
<dbReference type="PANTHER" id="PTHR12993">
    <property type="entry name" value="N-ACETYLGLUCOSAMINYL-PHOSPHATIDYLINOSITOL DE-N-ACETYLASE-RELATED"/>
    <property type="match status" value="1"/>
</dbReference>
<accession>A0AAC8W259</accession>
<dbReference type="AlphaFoldDB" id="A0AAC8W259"/>
<dbReference type="InterPro" id="IPR003737">
    <property type="entry name" value="GlcNAc_PI_deacetylase-related"/>
</dbReference>
<proteinExistence type="predicted"/>
<reference evidence="2" key="1">
    <citation type="submission" date="2015-12" db="EMBL/GenBank/DDBJ databases">
        <title>Complete Genome Sequence of Azospirillum thiophilum BV-S.</title>
        <authorList>
            <person name="Fomenkov A."/>
            <person name="Vincze T."/>
            <person name="Grabovich M."/>
            <person name="Dubinina G."/>
            <person name="Orlova M."/>
            <person name="Belousova E."/>
            <person name="Roberts R.J."/>
        </authorList>
    </citation>
    <scope>NUCLEOTIDE SEQUENCE [LARGE SCALE GENOMIC DNA]</scope>
    <source>
        <strain evidence="2">BV-S</strain>
    </source>
</reference>
<keyword evidence="2" id="KW-1185">Reference proteome</keyword>
<dbReference type="SUPFAM" id="SSF102588">
    <property type="entry name" value="LmbE-like"/>
    <property type="match status" value="1"/>
</dbReference>
<dbReference type="Gene3D" id="3.40.50.10320">
    <property type="entry name" value="LmbE-like"/>
    <property type="match status" value="1"/>
</dbReference>
<protein>
    <recommendedName>
        <fullName evidence="3">LmbE family protein</fullName>
    </recommendedName>
</protein>
<dbReference type="KEGG" id="ati:AL072_22235"/>
<dbReference type="GO" id="GO:0016811">
    <property type="term" value="F:hydrolase activity, acting on carbon-nitrogen (but not peptide) bonds, in linear amides"/>
    <property type="evidence" value="ECO:0007669"/>
    <property type="project" value="TreeGrafter"/>
</dbReference>
<dbReference type="Proteomes" id="UP000069935">
    <property type="component" value="Chromosome 3"/>
</dbReference>
<organism evidence="1 2">
    <name type="scientific">Azospirillum thiophilum</name>
    <dbReference type="NCBI Taxonomy" id="528244"/>
    <lineage>
        <taxon>Bacteria</taxon>
        <taxon>Pseudomonadati</taxon>
        <taxon>Pseudomonadota</taxon>
        <taxon>Alphaproteobacteria</taxon>
        <taxon>Rhodospirillales</taxon>
        <taxon>Azospirillaceae</taxon>
        <taxon>Azospirillum</taxon>
    </lineage>
</organism>
<evidence type="ECO:0000313" key="1">
    <source>
        <dbReference type="EMBL" id="ALG73683.1"/>
    </source>
</evidence>
<name>A0AAC8W259_9PROT</name>
<dbReference type="InterPro" id="IPR024078">
    <property type="entry name" value="LmbE-like_dom_sf"/>
</dbReference>
<dbReference type="EMBL" id="CP012403">
    <property type="protein sequence ID" value="ALG73683.1"/>
    <property type="molecule type" value="Genomic_DNA"/>
</dbReference>
<evidence type="ECO:0000313" key="2">
    <source>
        <dbReference type="Proteomes" id="UP000069935"/>
    </source>
</evidence>
<dbReference type="PANTHER" id="PTHR12993:SF11">
    <property type="entry name" value="N-ACETYLGLUCOSAMINYL-PHOSPHATIDYLINOSITOL DE-N-ACETYLASE"/>
    <property type="match status" value="1"/>
</dbReference>
<gene>
    <name evidence="1" type="ORF">AL072_22235</name>
</gene>
<reference evidence="1 2" key="2">
    <citation type="journal article" date="2016" name="Genome Announc.">
        <title>Complete Genome Sequence of a Strain of Azospirillum thiophilum Isolated from a Sulfide Spring.</title>
        <authorList>
            <person name="Fomenkov A."/>
            <person name="Vincze T."/>
            <person name="Grabovich M."/>
            <person name="Anton B.P."/>
            <person name="Dubinina G."/>
            <person name="Orlova M."/>
            <person name="Belousova E."/>
            <person name="Roberts R.J."/>
        </authorList>
    </citation>
    <scope>NUCLEOTIDE SEQUENCE [LARGE SCALE GENOMIC DNA]</scope>
    <source>
        <strain evidence="1 2">BV-S</strain>
    </source>
</reference>
<sequence length="235" mass="24729">MRVLVLAPHHDDETIGCGGTLAGFAAAGAEVLVSHVFDGSTGIADLTAAACREARRAEAEAAARILGCRLVPGLDLPDRMPHEPGALIRPLIALLRRTRPALLLGPHAGDRDHEHRLVAAAMEEAFWMASSPMFPELGVPCAPLSALLGYEVWTPIADAALTVDITAQAERKRAALSCYVSQDDASGWGAGGMGLSTYRGTTLLGGGLAEAFTLRRMRLDARDLIDLFNSPGAAK</sequence>
<evidence type="ECO:0008006" key="3">
    <source>
        <dbReference type="Google" id="ProtNLM"/>
    </source>
</evidence>